<dbReference type="Proteomes" id="UP000176422">
    <property type="component" value="Unassembled WGS sequence"/>
</dbReference>
<organism evidence="1 2">
    <name type="scientific">Candidatus Wolfebacteria bacterium RIFOXYB1_FULL_54_12</name>
    <dbReference type="NCBI Taxonomy" id="1802559"/>
    <lineage>
        <taxon>Bacteria</taxon>
        <taxon>Candidatus Wolfeibacteriota</taxon>
    </lineage>
</organism>
<comment type="caution">
    <text evidence="1">The sequence shown here is derived from an EMBL/GenBank/DDBJ whole genome shotgun (WGS) entry which is preliminary data.</text>
</comment>
<evidence type="ECO:0000313" key="1">
    <source>
        <dbReference type="EMBL" id="OGM92469.1"/>
    </source>
</evidence>
<dbReference type="AlphaFoldDB" id="A0A1F8DWP4"/>
<dbReference type="EMBL" id="MGIT01000006">
    <property type="protein sequence ID" value="OGM92469.1"/>
    <property type="molecule type" value="Genomic_DNA"/>
</dbReference>
<accession>A0A1F8DWP4</accession>
<sequence>MKKNILLAILFLAVVLSVSVLMDRSAKNNAIEGARSRVAYQATVMADASVCRNFPEILYAVYICVGDGLGNGECRVRSVAAEKANVPLEKGDNVTIYTTGEDPMEGRGLLTVSRIVKTK</sequence>
<reference evidence="1 2" key="1">
    <citation type="journal article" date="2016" name="Nat. Commun.">
        <title>Thousands of microbial genomes shed light on interconnected biogeochemical processes in an aquifer system.</title>
        <authorList>
            <person name="Anantharaman K."/>
            <person name="Brown C.T."/>
            <person name="Hug L.A."/>
            <person name="Sharon I."/>
            <person name="Castelle C.J."/>
            <person name="Probst A.J."/>
            <person name="Thomas B.C."/>
            <person name="Singh A."/>
            <person name="Wilkins M.J."/>
            <person name="Karaoz U."/>
            <person name="Brodie E.L."/>
            <person name="Williams K.H."/>
            <person name="Hubbard S.S."/>
            <person name="Banfield J.F."/>
        </authorList>
    </citation>
    <scope>NUCLEOTIDE SEQUENCE [LARGE SCALE GENOMIC DNA]</scope>
</reference>
<protein>
    <submittedName>
        <fullName evidence="1">Uncharacterized protein</fullName>
    </submittedName>
</protein>
<proteinExistence type="predicted"/>
<evidence type="ECO:0000313" key="2">
    <source>
        <dbReference type="Proteomes" id="UP000176422"/>
    </source>
</evidence>
<name>A0A1F8DWP4_9BACT</name>
<gene>
    <name evidence="1" type="ORF">A2372_00270</name>
</gene>